<dbReference type="InterPro" id="IPR052188">
    <property type="entry name" value="Ni-pincer_cofactor_biosynth"/>
</dbReference>
<dbReference type="AlphaFoldDB" id="A0A7S4NGG1"/>
<gene>
    <name evidence="2" type="ORF">OAUR00152_LOCUS40649</name>
</gene>
<feature type="compositionally biased region" description="Basic and acidic residues" evidence="1">
    <location>
        <begin position="41"/>
        <end position="52"/>
    </location>
</feature>
<dbReference type="InterPro" id="IPR005232">
    <property type="entry name" value="LarE"/>
</dbReference>
<dbReference type="PANTHER" id="PTHR43169:SF2">
    <property type="entry name" value="NAD_GMP SYNTHASE DOMAIN-CONTAINING PROTEIN"/>
    <property type="match status" value="1"/>
</dbReference>
<protein>
    <recommendedName>
        <fullName evidence="3">Asparagine synthetase domain-containing protein</fullName>
    </recommendedName>
</protein>
<organism evidence="2">
    <name type="scientific">Odontella aurita</name>
    <dbReference type="NCBI Taxonomy" id="265563"/>
    <lineage>
        <taxon>Eukaryota</taxon>
        <taxon>Sar</taxon>
        <taxon>Stramenopiles</taxon>
        <taxon>Ochrophyta</taxon>
        <taxon>Bacillariophyta</taxon>
        <taxon>Mediophyceae</taxon>
        <taxon>Biddulphiophycidae</taxon>
        <taxon>Eupodiscales</taxon>
        <taxon>Odontellaceae</taxon>
        <taxon>Odontella</taxon>
    </lineage>
</organism>
<dbReference type="SUPFAM" id="SSF52402">
    <property type="entry name" value="Adenine nucleotide alpha hydrolases-like"/>
    <property type="match status" value="1"/>
</dbReference>
<dbReference type="GO" id="GO:0016783">
    <property type="term" value="F:sulfurtransferase activity"/>
    <property type="evidence" value="ECO:0007669"/>
    <property type="project" value="InterPro"/>
</dbReference>
<dbReference type="PANTHER" id="PTHR43169">
    <property type="entry name" value="EXSB FAMILY PROTEIN"/>
    <property type="match status" value="1"/>
</dbReference>
<proteinExistence type="predicted"/>
<evidence type="ECO:0008006" key="3">
    <source>
        <dbReference type="Google" id="ProtNLM"/>
    </source>
</evidence>
<accession>A0A7S4NGG1</accession>
<dbReference type="EMBL" id="HBKQ01059563">
    <property type="protein sequence ID" value="CAE2286457.1"/>
    <property type="molecule type" value="Transcribed_RNA"/>
</dbReference>
<dbReference type="CDD" id="cd01990">
    <property type="entry name" value="LarE-like"/>
    <property type="match status" value="1"/>
</dbReference>
<reference evidence="2" key="1">
    <citation type="submission" date="2021-01" db="EMBL/GenBank/DDBJ databases">
        <authorList>
            <person name="Corre E."/>
            <person name="Pelletier E."/>
            <person name="Niang G."/>
            <person name="Scheremetjew M."/>
            <person name="Finn R."/>
            <person name="Kale V."/>
            <person name="Holt S."/>
            <person name="Cochrane G."/>
            <person name="Meng A."/>
            <person name="Brown T."/>
            <person name="Cohen L."/>
        </authorList>
    </citation>
    <scope>NUCLEOTIDE SEQUENCE</scope>
    <source>
        <strain evidence="2">Isolate 1302-5</strain>
    </source>
</reference>
<name>A0A7S4NGG1_9STRA</name>
<dbReference type="Gene3D" id="3.40.50.620">
    <property type="entry name" value="HUPs"/>
    <property type="match status" value="1"/>
</dbReference>
<dbReference type="InterPro" id="IPR014729">
    <property type="entry name" value="Rossmann-like_a/b/a_fold"/>
</dbReference>
<evidence type="ECO:0000256" key="1">
    <source>
        <dbReference type="SAM" id="MobiDB-lite"/>
    </source>
</evidence>
<evidence type="ECO:0000313" key="2">
    <source>
        <dbReference type="EMBL" id="CAE2286457.1"/>
    </source>
</evidence>
<sequence>MMKIAFADKLGKFLARTTRIQHRSLSFERTQSISNPGTKAVHVEHSSVKASEHSANASGKSETSSILLSTKETELVDILLRRTLKLVNASSSNVIAYSGGVDSSLAAALVQRVFTDKTSGNPGSFSSGSVTAVLGLSPAVPPEQIETARSVAAVIGVDLLEVSTQEGTDPTYVANKGQACLACKTHLYSALNAVAAAALDMERVGRDGSVILYNGTNADDTKDPTRLGLVAASKFRVESPLLHTTKSDVRRAAKHLGLPNWNHAAAPCLRSRLAFGVEATRKHLEIVGEAERRVRKALKLDHSANMRVRYLAGKRAMVEVDERVLRDIDAESVLQHEGFSGVFSELGFESYGVRAFKSGSVAAVVVEESIGAGNAS</sequence>
<feature type="region of interest" description="Disordered" evidence="1">
    <location>
        <begin position="36"/>
        <end position="61"/>
    </location>
</feature>